<organism evidence="2 3">
    <name type="scientific">Triparma verrucosa</name>
    <dbReference type="NCBI Taxonomy" id="1606542"/>
    <lineage>
        <taxon>Eukaryota</taxon>
        <taxon>Sar</taxon>
        <taxon>Stramenopiles</taxon>
        <taxon>Ochrophyta</taxon>
        <taxon>Bolidophyceae</taxon>
        <taxon>Parmales</taxon>
        <taxon>Triparmaceae</taxon>
        <taxon>Triparma</taxon>
    </lineage>
</organism>
<dbReference type="InterPro" id="IPR029071">
    <property type="entry name" value="Ubiquitin-like_domsf"/>
</dbReference>
<protein>
    <recommendedName>
        <fullName evidence="4">DIX domain-containing protein</fullName>
    </recommendedName>
</protein>
<gene>
    <name evidence="2" type="ORF">TrVE_jg2182</name>
</gene>
<dbReference type="EMBL" id="BRXX01000497">
    <property type="protein sequence ID" value="GMI14325.1"/>
    <property type="molecule type" value="Genomic_DNA"/>
</dbReference>
<dbReference type="PANTHER" id="PTHR42509:SF1">
    <property type="entry name" value="DIX DOMAIN-CONTAINING PROTEIN"/>
    <property type="match status" value="1"/>
</dbReference>
<proteinExistence type="predicted"/>
<evidence type="ECO:0000313" key="3">
    <source>
        <dbReference type="Proteomes" id="UP001165160"/>
    </source>
</evidence>
<reference evidence="3" key="1">
    <citation type="journal article" date="2023" name="Commun. Biol.">
        <title>Genome analysis of Parmales, the sister group of diatoms, reveals the evolutionary specialization of diatoms from phago-mixotrophs to photoautotrophs.</title>
        <authorList>
            <person name="Ban H."/>
            <person name="Sato S."/>
            <person name="Yoshikawa S."/>
            <person name="Yamada K."/>
            <person name="Nakamura Y."/>
            <person name="Ichinomiya M."/>
            <person name="Sato N."/>
            <person name="Blanc-Mathieu R."/>
            <person name="Endo H."/>
            <person name="Kuwata A."/>
            <person name="Ogata H."/>
        </authorList>
    </citation>
    <scope>NUCLEOTIDE SEQUENCE [LARGE SCALE GENOMIC DNA]</scope>
    <source>
        <strain evidence="3">NIES 3699</strain>
    </source>
</reference>
<dbReference type="SUPFAM" id="SSF54236">
    <property type="entry name" value="Ubiquitin-like"/>
    <property type="match status" value="1"/>
</dbReference>
<evidence type="ECO:0000256" key="1">
    <source>
        <dbReference type="SAM" id="MobiDB-lite"/>
    </source>
</evidence>
<keyword evidence="3" id="KW-1185">Reference proteome</keyword>
<dbReference type="PANTHER" id="PTHR42509">
    <property type="entry name" value="DIX DOMAIN-CONTAINING PROTEIN"/>
    <property type="match status" value="1"/>
</dbReference>
<dbReference type="AlphaFoldDB" id="A0A9W7FLQ4"/>
<feature type="compositionally biased region" description="Polar residues" evidence="1">
    <location>
        <begin position="89"/>
        <end position="113"/>
    </location>
</feature>
<sequence>MTAIRYFIPSDGDDETHPNIFQHPSSGPFTLNDLQRHFPLPGDFHWRLKTNLGKGHVWLDVVSTDSTIPTFKSPQQGEVIVAKLTRLESTGSNDSHPHSQPRTTAPAPQQRSVSNPNPAPPTSRSPPRPSLDPTPSPTVASLPPQIPEETLLFDVTPSSPPPSDFLNAPTSDTDELLTIGLSVPPRTNRGVSAPVAVNTAVHDPFGSHDNSSVLTATKEADIKVKQDGLRKNNGGMGRGVNPNVQQGNFGAFDAFNMQGAVGRGRGGHRNSTWN</sequence>
<evidence type="ECO:0000313" key="2">
    <source>
        <dbReference type="EMBL" id="GMI14325.1"/>
    </source>
</evidence>
<feature type="compositionally biased region" description="Pro residues" evidence="1">
    <location>
        <begin position="117"/>
        <end position="136"/>
    </location>
</feature>
<name>A0A9W7FLQ4_9STRA</name>
<feature type="region of interest" description="Disordered" evidence="1">
    <location>
        <begin position="89"/>
        <end position="143"/>
    </location>
</feature>
<dbReference type="Proteomes" id="UP001165160">
    <property type="component" value="Unassembled WGS sequence"/>
</dbReference>
<evidence type="ECO:0008006" key="4">
    <source>
        <dbReference type="Google" id="ProtNLM"/>
    </source>
</evidence>
<accession>A0A9W7FLQ4</accession>
<comment type="caution">
    <text evidence="2">The sequence shown here is derived from an EMBL/GenBank/DDBJ whole genome shotgun (WGS) entry which is preliminary data.</text>
</comment>